<dbReference type="RefSeq" id="WP_163747024.1">
    <property type="nucleotide sequence ID" value="NZ_AP022596.1"/>
</dbReference>
<keyword evidence="3" id="KW-1185">Reference proteome</keyword>
<feature type="transmembrane region" description="Helical" evidence="1">
    <location>
        <begin position="324"/>
        <end position="344"/>
    </location>
</feature>
<evidence type="ECO:0000313" key="2">
    <source>
        <dbReference type="EMBL" id="BBY63353.1"/>
    </source>
</evidence>
<reference evidence="2 3" key="1">
    <citation type="journal article" date="2019" name="Emerg. Microbes Infect.">
        <title>Comprehensive subspecies identification of 175 nontuberculous mycobacteria species based on 7547 genomic profiles.</title>
        <authorList>
            <person name="Matsumoto Y."/>
            <person name="Kinjo T."/>
            <person name="Motooka D."/>
            <person name="Nabeya D."/>
            <person name="Jung N."/>
            <person name="Uechi K."/>
            <person name="Horii T."/>
            <person name="Iida T."/>
            <person name="Fujita J."/>
            <person name="Nakamura S."/>
        </authorList>
    </citation>
    <scope>NUCLEOTIDE SEQUENCE [LARGE SCALE GENOMIC DNA]</scope>
    <source>
        <strain evidence="2 3">JCM 30396</strain>
    </source>
</reference>
<keyword evidence="1" id="KW-0812">Transmembrane</keyword>
<sequence>MTRGTRFSDAKIAAFITAALFVLYVCTLSRTYFGDGLQFALLIENGDLESILAPNHMLYPLIGLGFYRAWQIVGWDGGALLPLQVLSAVGGAGSAGMMYLIGVKITRSQIQSAWVAAIFAVSAGVWVYSTDAESVTLPLLFSLLLLYAIVADRDPARLTSPLILGALVFLSLATYETGILLVVPVLAGYLLATEMTWRLRARQSLLFILFSGGPSLILYVLVAVIVARVRSLQGFLDWHFALSEMGLWGKPSLSTPVKGAIAVVKNLGGYPGMQQESWPSWFSAAATGQRALMVLSTVAISAAFLFSIVLIVRRRRFILDHHRRTLGVFLAWIAVYSAFAFYWVASDPSFWTPALVPWWLLIGIAVFANTAPEESAEETHGPWTQGVRLVAVFMVVFLLALLFSIAPRMRPDCANQVTMSIGRATGPNDLVITSGWESYFLTVPYLAHRNTISVYHWMLNSVPDSPWAVRPTQGAVIAGRRSKADVFNEIAERASDVRERGGKVLLVGVPAGQKEWSFAEAIGLHKEDFSFFTTRPGWTVCGEDVLEVTGTAHRTSGLPVKN</sequence>
<evidence type="ECO:0000256" key="1">
    <source>
        <dbReference type="SAM" id="Phobius"/>
    </source>
</evidence>
<organism evidence="2 3">
    <name type="scientific">Mycolicibacterium helvum</name>
    <dbReference type="NCBI Taxonomy" id="1534349"/>
    <lineage>
        <taxon>Bacteria</taxon>
        <taxon>Bacillati</taxon>
        <taxon>Actinomycetota</taxon>
        <taxon>Actinomycetes</taxon>
        <taxon>Mycobacteriales</taxon>
        <taxon>Mycobacteriaceae</taxon>
        <taxon>Mycolicibacterium</taxon>
    </lineage>
</organism>
<feature type="transmembrane region" description="Helical" evidence="1">
    <location>
        <begin position="12"/>
        <end position="33"/>
    </location>
</feature>
<accession>A0A7I7T376</accession>
<dbReference type="Proteomes" id="UP000467148">
    <property type="component" value="Chromosome"/>
</dbReference>
<feature type="transmembrane region" description="Helical" evidence="1">
    <location>
        <begin position="389"/>
        <end position="406"/>
    </location>
</feature>
<name>A0A7I7T376_9MYCO</name>
<gene>
    <name evidence="2" type="ORF">MHEL_15960</name>
</gene>
<evidence type="ECO:0000313" key="3">
    <source>
        <dbReference type="Proteomes" id="UP000467148"/>
    </source>
</evidence>
<feature type="transmembrane region" description="Helical" evidence="1">
    <location>
        <begin position="291"/>
        <end position="312"/>
    </location>
</feature>
<evidence type="ECO:0008006" key="4">
    <source>
        <dbReference type="Google" id="ProtNLM"/>
    </source>
</evidence>
<feature type="transmembrane region" description="Helical" evidence="1">
    <location>
        <begin position="204"/>
        <end position="227"/>
    </location>
</feature>
<proteinExistence type="predicted"/>
<feature type="transmembrane region" description="Helical" evidence="1">
    <location>
        <begin position="108"/>
        <end position="128"/>
    </location>
</feature>
<dbReference type="AlphaFoldDB" id="A0A7I7T376"/>
<keyword evidence="1" id="KW-0472">Membrane</keyword>
<keyword evidence="1" id="KW-1133">Transmembrane helix</keyword>
<dbReference type="EMBL" id="AP022596">
    <property type="protein sequence ID" value="BBY63353.1"/>
    <property type="molecule type" value="Genomic_DNA"/>
</dbReference>
<feature type="transmembrane region" description="Helical" evidence="1">
    <location>
        <begin position="350"/>
        <end position="368"/>
    </location>
</feature>
<feature type="transmembrane region" description="Helical" evidence="1">
    <location>
        <begin position="163"/>
        <end position="192"/>
    </location>
</feature>
<protein>
    <recommendedName>
        <fullName evidence="4">Glycosyltransferase RgtA/B/C/D-like domain-containing protein</fullName>
    </recommendedName>
</protein>
<dbReference type="KEGG" id="mhev:MHEL_15960"/>
<feature type="transmembrane region" description="Helical" evidence="1">
    <location>
        <begin position="79"/>
        <end position="102"/>
    </location>
</feature>